<organismHost>
    <name type="scientific">Melanoplus sanguinipes</name>
    <name type="common">Migratory grasshopper</name>
    <dbReference type="NCBI Taxonomy" id="65742"/>
</organismHost>
<dbReference type="Proteomes" id="UP000172353">
    <property type="component" value="Segment"/>
</dbReference>
<reference evidence="1 2" key="1">
    <citation type="journal article" date="1999" name="J. Virol.">
        <title>The genome of Melanoplus sanguinipes entomopoxvirus.</title>
        <authorList>
            <person name="Afonso C.L."/>
            <person name="Tulman E.R."/>
            <person name="Lu Z."/>
            <person name="Oma E."/>
            <person name="Kutish G.F."/>
            <person name="Rock D.L."/>
        </authorList>
    </citation>
    <scope>NUCLEOTIDE SEQUENCE [LARGE SCALE GENOMIC DNA]</scope>
    <source>
        <strain evidence="1">Tucson</strain>
    </source>
</reference>
<dbReference type="PIR" id="T28226">
    <property type="entry name" value="T28226"/>
</dbReference>
<dbReference type="EMBL" id="AF063866">
    <property type="protein sequence ID" value="AAC97623.1"/>
    <property type="molecule type" value="Genomic_DNA"/>
</dbReference>
<dbReference type="OrthoDB" id="8863at10239"/>
<organism evidence="1 2">
    <name type="scientific">Melanoplus sanguinipes entomopoxvirus</name>
    <name type="common">MsEPV</name>
    <dbReference type="NCBI Taxonomy" id="83191"/>
    <lineage>
        <taxon>Viruses</taxon>
        <taxon>Varidnaviria</taxon>
        <taxon>Bamfordvirae</taxon>
        <taxon>Nucleocytoviricota</taxon>
        <taxon>Pokkesviricetes</taxon>
        <taxon>Chitovirales</taxon>
        <taxon>Poxviridae</taxon>
        <taxon>Entomopoxvirinae</taxon>
        <taxon>Deltaentomopoxvirus</taxon>
        <taxon>Deltaentomopoxvirus msanguinipes</taxon>
    </lineage>
</organism>
<dbReference type="GeneID" id="1449886"/>
<dbReference type="RefSeq" id="NP_048136.1">
    <property type="nucleotide sequence ID" value="NC_001993.1"/>
</dbReference>
<evidence type="ECO:0000313" key="2">
    <source>
        <dbReference type="Proteomes" id="UP000172353"/>
    </source>
</evidence>
<keyword evidence="2" id="KW-1185">Reference proteome</keyword>
<protein>
    <submittedName>
        <fullName evidence="1">ORF MSV065 putative late transcription factor VLTF-3 homolog (Vaccinia A2L), similar to SW:P07609</fullName>
    </submittedName>
</protein>
<evidence type="ECO:0000313" key="1">
    <source>
        <dbReference type="EMBL" id="AAC97623.1"/>
    </source>
</evidence>
<accession>Q9YW27</accession>
<proteinExistence type="predicted"/>
<gene>
    <name evidence="1" type="primary">MSV065</name>
</gene>
<dbReference type="KEGG" id="vg:1449886"/>
<dbReference type="Pfam" id="PF04947">
    <property type="entry name" value="Pox_VLTF3"/>
    <property type="match status" value="1"/>
</dbReference>
<sequence length="218" mass="25832">MDIIENCKYCGSFDIEKVKDIYTCGDCTQTYTTSSKRLSTKSKPFNNKKMHFSNVMRQMSYNIIIDKNYEEFEELLAKNNLERRSLTTTIVYEFLKDKGIKNYRQTFALMNKSSDSMVSLNADDTITNISILFEDFIKFLYKNGYKRTISYGFIIDRMLEVLNITSNLKPNYTKSNKRDDKSELWNNYVIDLCNRPKTKTIPFIFIPNNKIENEYYFL</sequence>
<dbReference type="GO" id="GO:0046782">
    <property type="term" value="P:regulation of viral transcription"/>
    <property type="evidence" value="ECO:0007669"/>
    <property type="project" value="InterPro"/>
</dbReference>
<name>Q9YW27_MSEPV</name>
<dbReference type="InterPro" id="IPR007031">
    <property type="entry name" value="Poxvirus_VLTF3"/>
</dbReference>